<feature type="transmembrane region" description="Helical" evidence="7">
    <location>
        <begin position="141"/>
        <end position="159"/>
    </location>
</feature>
<feature type="transmembrane region" description="Helical" evidence="7">
    <location>
        <begin position="80"/>
        <end position="99"/>
    </location>
</feature>
<comment type="caution">
    <text evidence="8">The sequence shown here is derived from an EMBL/GenBank/DDBJ whole genome shotgun (WGS) entry which is preliminary data.</text>
</comment>
<keyword evidence="9" id="KW-1185">Reference proteome</keyword>
<sequence>MGGWLRQLAAMLKVGVIGFGGGSALIPVMEKELVRPGRLSDGEFVQDTVIANITPGALPVKLAALSGARLGGSRLSSMSALVVALPGTAATVALLALFAQLGPGAIRSIEFASLGVTAFILYLLAHYVVKVLAPEHRVRTIPIVIAVIAFLAGGAGKTVELGQELIGVDAVRAVPELSALGLVLVALVAISILSLWQYLRRHRVDESDSHEPRPGQIRRAIRSVVMLAGMTAVGLSVSVLVPPAGDTLRFLGLVLASTVTSFGGGEAYVGVADGFFVAGGDLESSVFYGQIVPVANALPGPILVKIAAGIGYVLGGEAGLPAAIAAFLVAVGSCSAIAVAVLAGYDRARNSLLVRNVSTYIMPVICGLLASTSVAMLQSNVRIAEEAGAPAGVTVLASIALAALVPLVRIRLKVPDIVFIVVFGTLSLAILEVI</sequence>
<evidence type="ECO:0000313" key="8">
    <source>
        <dbReference type="EMBL" id="MDR5690585.1"/>
    </source>
</evidence>
<feature type="transmembrane region" description="Helical" evidence="7">
    <location>
        <begin position="12"/>
        <end position="29"/>
    </location>
</feature>
<evidence type="ECO:0000256" key="5">
    <source>
        <dbReference type="ARBA" id="ARBA00022989"/>
    </source>
</evidence>
<feature type="transmembrane region" description="Helical" evidence="7">
    <location>
        <begin position="49"/>
        <end position="68"/>
    </location>
</feature>
<feature type="transmembrane region" description="Helical" evidence="7">
    <location>
        <begin position="389"/>
        <end position="407"/>
    </location>
</feature>
<feature type="transmembrane region" description="Helical" evidence="7">
    <location>
        <begin position="111"/>
        <end position="129"/>
    </location>
</feature>
<comment type="subcellular location">
    <subcellularLocation>
        <location evidence="1">Cell membrane</location>
        <topology evidence="1">Multi-pass membrane protein</topology>
    </subcellularLocation>
</comment>
<name>A0ABU1FH20_9MICO</name>
<comment type="similarity">
    <text evidence="2">Belongs to the chromate ion transporter (CHR) (TC 2.A.51) family.</text>
</comment>
<dbReference type="Pfam" id="PF02417">
    <property type="entry name" value="Chromate_transp"/>
    <property type="match status" value="2"/>
</dbReference>
<keyword evidence="4 7" id="KW-0812">Transmembrane</keyword>
<feature type="transmembrane region" description="Helical" evidence="7">
    <location>
        <begin position="322"/>
        <end position="345"/>
    </location>
</feature>
<evidence type="ECO:0000256" key="4">
    <source>
        <dbReference type="ARBA" id="ARBA00022692"/>
    </source>
</evidence>
<evidence type="ECO:0000256" key="7">
    <source>
        <dbReference type="SAM" id="Phobius"/>
    </source>
</evidence>
<reference evidence="9" key="1">
    <citation type="submission" date="2023-07" db="EMBL/GenBank/DDBJ databases">
        <title>Description of three actinobacteria isolated from air of manufacturing shop in a pharmaceutical factory.</title>
        <authorList>
            <person name="Zhang D.-F."/>
        </authorList>
    </citation>
    <scope>NUCLEOTIDE SEQUENCE [LARGE SCALE GENOMIC DNA]</scope>
    <source>
        <strain evidence="9">CCTCC AB 2011122</strain>
    </source>
</reference>
<keyword evidence="6 7" id="KW-0472">Membrane</keyword>
<evidence type="ECO:0000313" key="9">
    <source>
        <dbReference type="Proteomes" id="UP001260072"/>
    </source>
</evidence>
<evidence type="ECO:0000256" key="6">
    <source>
        <dbReference type="ARBA" id="ARBA00023136"/>
    </source>
</evidence>
<proteinExistence type="inferred from homology"/>
<keyword evidence="3" id="KW-1003">Cell membrane</keyword>
<dbReference type="PANTHER" id="PTHR43663">
    <property type="entry name" value="CHROMATE TRANSPORT PROTEIN-RELATED"/>
    <property type="match status" value="1"/>
</dbReference>
<organism evidence="8 9">
    <name type="scientific">Agromyces indicus</name>
    <dbReference type="NCBI Taxonomy" id="758919"/>
    <lineage>
        <taxon>Bacteria</taxon>
        <taxon>Bacillati</taxon>
        <taxon>Actinomycetota</taxon>
        <taxon>Actinomycetes</taxon>
        <taxon>Micrococcales</taxon>
        <taxon>Microbacteriaceae</taxon>
        <taxon>Agromyces</taxon>
    </lineage>
</organism>
<dbReference type="InterPro" id="IPR052518">
    <property type="entry name" value="CHR_Transporter"/>
</dbReference>
<dbReference type="EMBL" id="JAVKGS010000001">
    <property type="protein sequence ID" value="MDR5690585.1"/>
    <property type="molecule type" value="Genomic_DNA"/>
</dbReference>
<dbReference type="InterPro" id="IPR003370">
    <property type="entry name" value="Chromate_transpt"/>
</dbReference>
<evidence type="ECO:0000256" key="1">
    <source>
        <dbReference type="ARBA" id="ARBA00004651"/>
    </source>
</evidence>
<gene>
    <name evidence="8" type="ORF">RH861_00750</name>
</gene>
<accession>A0ABU1FH20</accession>
<evidence type="ECO:0000256" key="2">
    <source>
        <dbReference type="ARBA" id="ARBA00005262"/>
    </source>
</evidence>
<feature type="transmembrane region" description="Helical" evidence="7">
    <location>
        <begin position="220"/>
        <end position="241"/>
    </location>
</feature>
<evidence type="ECO:0000256" key="3">
    <source>
        <dbReference type="ARBA" id="ARBA00022475"/>
    </source>
</evidence>
<dbReference type="Proteomes" id="UP001260072">
    <property type="component" value="Unassembled WGS sequence"/>
</dbReference>
<keyword evidence="5 7" id="KW-1133">Transmembrane helix</keyword>
<feature type="transmembrane region" description="Helical" evidence="7">
    <location>
        <begin position="179"/>
        <end position="199"/>
    </location>
</feature>
<protein>
    <submittedName>
        <fullName evidence="8">Chromate transporter</fullName>
    </submittedName>
</protein>
<feature type="transmembrane region" description="Helical" evidence="7">
    <location>
        <begin position="357"/>
        <end position="377"/>
    </location>
</feature>
<dbReference type="PANTHER" id="PTHR43663:SF1">
    <property type="entry name" value="CHROMATE TRANSPORTER"/>
    <property type="match status" value="1"/>
</dbReference>
<dbReference type="RefSeq" id="WP_310519318.1">
    <property type="nucleotide sequence ID" value="NZ_BAABBS010000001.1"/>
</dbReference>